<dbReference type="PANTHER" id="PTHR10302:SF27">
    <property type="entry name" value="SINGLE-STRANDED DNA-BINDING PROTEIN"/>
    <property type="match status" value="1"/>
</dbReference>
<evidence type="ECO:0000256" key="2">
    <source>
        <dbReference type="HAMAP-Rule" id="MF_00984"/>
    </source>
</evidence>
<evidence type="ECO:0000256" key="4">
    <source>
        <dbReference type="SAM" id="MobiDB-lite"/>
    </source>
</evidence>
<sequence length="177" mass="19764">MASYNRIIIVGNLTRDPEHKQLPSGQGVCRLGIASNRQFKNRQTGTQIQEVCYVDIDVWGPQADSCNKFLQKGRPVLVEGRLKFDTWQDQQGQTRSKHSIVADRVVFLGSNSEGGDVQEEPSAEDFSSAKPSFGTQDTAEFSKIAQAVLDKKRKKETETPKSSAFIDQPPFEDDLPF</sequence>
<feature type="short sequence motif" description="Important for interaction with partner proteins" evidence="2">
    <location>
        <begin position="172"/>
        <end position="177"/>
    </location>
</feature>
<feature type="compositionally biased region" description="Polar residues" evidence="4">
    <location>
        <begin position="129"/>
        <end position="138"/>
    </location>
</feature>
<comment type="caution">
    <text evidence="2">Lacks conserved residue(s) required for the propagation of feature annotation.</text>
</comment>
<organism evidence="5 6">
    <name type="scientific">Candidatus Chromulinivorax destructor</name>
    <dbReference type="NCBI Taxonomy" id="2066483"/>
    <lineage>
        <taxon>Bacteria</taxon>
        <taxon>Candidatus Babelota</taxon>
        <taxon>Candidatus Babeliae</taxon>
        <taxon>Candidatus Babeliales</taxon>
        <taxon>Candidatus Chromulinivoraceae</taxon>
        <taxon>Candidatus Chromulinivorax</taxon>
    </lineage>
</organism>
<evidence type="ECO:0000313" key="6">
    <source>
        <dbReference type="Proteomes" id="UP000254834"/>
    </source>
</evidence>
<dbReference type="GO" id="GO:0006310">
    <property type="term" value="P:DNA recombination"/>
    <property type="evidence" value="ECO:0007669"/>
    <property type="project" value="UniProtKB-UniRule"/>
</dbReference>
<dbReference type="PIRSF" id="PIRSF002070">
    <property type="entry name" value="SSB"/>
    <property type="match status" value="1"/>
</dbReference>
<accession>A0A345ZCT0</accession>
<dbReference type="RefSeq" id="WP_115586112.1">
    <property type="nucleotide sequence ID" value="NZ_CP025544.1"/>
</dbReference>
<dbReference type="GO" id="GO:0003697">
    <property type="term" value="F:single-stranded DNA binding"/>
    <property type="evidence" value="ECO:0007669"/>
    <property type="project" value="UniProtKB-UniRule"/>
</dbReference>
<dbReference type="CDD" id="cd04496">
    <property type="entry name" value="SSB_OBF"/>
    <property type="match status" value="1"/>
</dbReference>
<dbReference type="PROSITE" id="PS50935">
    <property type="entry name" value="SSB"/>
    <property type="match status" value="1"/>
</dbReference>
<keyword evidence="1 2" id="KW-0238">DNA-binding</keyword>
<keyword evidence="2" id="KW-0227">DNA damage</keyword>
<proteinExistence type="inferred from homology"/>
<dbReference type="GO" id="GO:0009295">
    <property type="term" value="C:nucleoid"/>
    <property type="evidence" value="ECO:0007669"/>
    <property type="project" value="TreeGrafter"/>
</dbReference>
<dbReference type="GO" id="GO:0006260">
    <property type="term" value="P:DNA replication"/>
    <property type="evidence" value="ECO:0007669"/>
    <property type="project" value="UniProtKB-UniRule"/>
</dbReference>
<dbReference type="EMBL" id="CP025544">
    <property type="protein sequence ID" value="AXK61097.1"/>
    <property type="molecule type" value="Genomic_DNA"/>
</dbReference>
<dbReference type="SUPFAM" id="SSF50249">
    <property type="entry name" value="Nucleic acid-binding proteins"/>
    <property type="match status" value="1"/>
</dbReference>
<comment type="subunit">
    <text evidence="2">Homotetramer.</text>
</comment>
<dbReference type="NCBIfam" id="TIGR00621">
    <property type="entry name" value="ssb"/>
    <property type="match status" value="1"/>
</dbReference>
<keyword evidence="2" id="KW-0234">DNA repair</keyword>
<feature type="region of interest" description="Disordered" evidence="4">
    <location>
        <begin position="150"/>
        <end position="177"/>
    </location>
</feature>
<reference evidence="5 6" key="1">
    <citation type="submission" date="2017-12" db="EMBL/GenBank/DDBJ databases">
        <title>Chromulinavorax destructans is a abundant pathogen of dominant heterotrophic picoflagllates.</title>
        <authorList>
            <person name="Deeg C.M."/>
            <person name="Zimmer M."/>
            <person name="Suttle C.A."/>
        </authorList>
    </citation>
    <scope>NUCLEOTIDE SEQUENCE [LARGE SCALE GENOMIC DNA]</scope>
    <source>
        <strain evidence="5 6">SeV1</strain>
    </source>
</reference>
<dbReference type="HAMAP" id="MF_00984">
    <property type="entry name" value="SSB"/>
    <property type="match status" value="1"/>
</dbReference>
<keyword evidence="6" id="KW-1185">Reference proteome</keyword>
<dbReference type="OrthoDB" id="9809878at2"/>
<evidence type="ECO:0000313" key="5">
    <source>
        <dbReference type="EMBL" id="AXK61097.1"/>
    </source>
</evidence>
<gene>
    <name evidence="5" type="ORF">C0J27_05190</name>
</gene>
<keyword evidence="2" id="KW-0233">DNA recombination</keyword>
<feature type="region of interest" description="Disordered" evidence="4">
    <location>
        <begin position="111"/>
        <end position="138"/>
    </location>
</feature>
<dbReference type="AlphaFoldDB" id="A0A345ZCT0"/>
<dbReference type="Gene3D" id="2.40.50.140">
    <property type="entry name" value="Nucleic acid-binding proteins"/>
    <property type="match status" value="1"/>
</dbReference>
<evidence type="ECO:0000256" key="1">
    <source>
        <dbReference type="ARBA" id="ARBA00023125"/>
    </source>
</evidence>
<dbReference type="GO" id="GO:0006281">
    <property type="term" value="P:DNA repair"/>
    <property type="evidence" value="ECO:0007669"/>
    <property type="project" value="UniProtKB-UniRule"/>
</dbReference>
<dbReference type="PANTHER" id="PTHR10302">
    <property type="entry name" value="SINGLE-STRANDED DNA-BINDING PROTEIN"/>
    <property type="match status" value="1"/>
</dbReference>
<dbReference type="Proteomes" id="UP000254834">
    <property type="component" value="Chromosome"/>
</dbReference>
<dbReference type="InterPro" id="IPR011344">
    <property type="entry name" value="ssDNA-bd"/>
</dbReference>
<comment type="function">
    <text evidence="2">Plays an important role in DNA replication, recombination and repair. Binds to ssDNA and to an array of partner proteins to recruit them to their sites of action during DNA metabolism.</text>
</comment>
<dbReference type="Pfam" id="PF00436">
    <property type="entry name" value="SSB"/>
    <property type="match status" value="1"/>
</dbReference>
<dbReference type="InterPro" id="IPR012340">
    <property type="entry name" value="NA-bd_OB-fold"/>
</dbReference>
<keyword evidence="2" id="KW-0235">DNA replication</keyword>
<protein>
    <recommendedName>
        <fullName evidence="2 3">Single-stranded DNA-binding protein</fullName>
        <shortName evidence="2">SSB</shortName>
    </recommendedName>
</protein>
<name>A0A345ZCT0_9BACT</name>
<evidence type="ECO:0000256" key="3">
    <source>
        <dbReference type="PIRNR" id="PIRNR002070"/>
    </source>
</evidence>
<dbReference type="InterPro" id="IPR000424">
    <property type="entry name" value="Primosome_PriB/ssb"/>
</dbReference>
<dbReference type="KEGG" id="cdes:C0J27_05190"/>